<protein>
    <submittedName>
        <fullName evidence="1">Uncharacterized protein</fullName>
    </submittedName>
</protein>
<evidence type="ECO:0000313" key="1">
    <source>
        <dbReference type="EMBL" id="KAJ7409055.1"/>
    </source>
</evidence>
<reference evidence="1" key="1">
    <citation type="submission" date="2019-10" db="EMBL/GenBank/DDBJ databases">
        <authorList>
            <person name="Soares A.E.R."/>
            <person name="Aleixo A."/>
            <person name="Schneider P."/>
            <person name="Miyaki C.Y."/>
            <person name="Schneider M.P."/>
            <person name="Mello C."/>
            <person name="Vasconcelos A.T.R."/>
        </authorList>
    </citation>
    <scope>NUCLEOTIDE SEQUENCE</scope>
    <source>
        <tissue evidence="1">Muscle</tissue>
    </source>
</reference>
<organism evidence="1 2">
    <name type="scientific">Willisornis vidua</name>
    <name type="common">Xingu scale-backed antbird</name>
    <dbReference type="NCBI Taxonomy" id="1566151"/>
    <lineage>
        <taxon>Eukaryota</taxon>
        <taxon>Metazoa</taxon>
        <taxon>Chordata</taxon>
        <taxon>Craniata</taxon>
        <taxon>Vertebrata</taxon>
        <taxon>Euteleostomi</taxon>
        <taxon>Archelosauria</taxon>
        <taxon>Archosauria</taxon>
        <taxon>Dinosauria</taxon>
        <taxon>Saurischia</taxon>
        <taxon>Theropoda</taxon>
        <taxon>Coelurosauria</taxon>
        <taxon>Aves</taxon>
        <taxon>Neognathae</taxon>
        <taxon>Neoaves</taxon>
        <taxon>Telluraves</taxon>
        <taxon>Australaves</taxon>
        <taxon>Passeriformes</taxon>
        <taxon>Thamnophilidae</taxon>
        <taxon>Willisornis</taxon>
    </lineage>
</organism>
<keyword evidence="2" id="KW-1185">Reference proteome</keyword>
<dbReference type="EMBL" id="WHWB01034503">
    <property type="protein sequence ID" value="KAJ7409055.1"/>
    <property type="molecule type" value="Genomic_DNA"/>
</dbReference>
<gene>
    <name evidence="1" type="ORF">WISP_116852</name>
</gene>
<proteinExistence type="predicted"/>
<sequence length="127" mass="13575">MALAAIAVVGVLSGGVCLLFSLLGDVEAPVDPCHKIESQNGMGWKGPLKVTLSNSPAIGWNVLNVSKDGALTTSLGNLCQCFTTLIVKCFFFTCDLTTLVGIEMRSQYGHHVEWLLETSSKGLMFIP</sequence>
<name>A0ABQ9CZL8_9PASS</name>
<comment type="caution">
    <text evidence="1">The sequence shown here is derived from an EMBL/GenBank/DDBJ whole genome shotgun (WGS) entry which is preliminary data.</text>
</comment>
<accession>A0ABQ9CZL8</accession>
<dbReference type="Proteomes" id="UP001145742">
    <property type="component" value="Unassembled WGS sequence"/>
</dbReference>
<evidence type="ECO:0000313" key="2">
    <source>
        <dbReference type="Proteomes" id="UP001145742"/>
    </source>
</evidence>